<comment type="caution">
    <text evidence="3">The sequence shown here is derived from an EMBL/GenBank/DDBJ whole genome shotgun (WGS) entry which is preliminary data.</text>
</comment>
<keyword evidence="2" id="KW-0472">Membrane</keyword>
<dbReference type="EMBL" id="MU858084">
    <property type="protein sequence ID" value="KAK4215034.1"/>
    <property type="molecule type" value="Genomic_DNA"/>
</dbReference>
<feature type="region of interest" description="Disordered" evidence="1">
    <location>
        <begin position="1"/>
        <end position="31"/>
    </location>
</feature>
<keyword evidence="4" id="KW-1185">Reference proteome</keyword>
<feature type="transmembrane region" description="Helical" evidence="2">
    <location>
        <begin position="87"/>
        <end position="112"/>
    </location>
</feature>
<name>A0AAN7B947_9PEZI</name>
<proteinExistence type="predicted"/>
<dbReference type="AlphaFoldDB" id="A0AAN7B947"/>
<feature type="compositionally biased region" description="Low complexity" evidence="1">
    <location>
        <begin position="180"/>
        <end position="220"/>
    </location>
</feature>
<accession>A0AAN7B947</accession>
<protein>
    <submittedName>
        <fullName evidence="3">Uncharacterized protein</fullName>
    </submittedName>
</protein>
<keyword evidence="2" id="KW-1133">Transmembrane helix</keyword>
<evidence type="ECO:0000256" key="1">
    <source>
        <dbReference type="SAM" id="MobiDB-lite"/>
    </source>
</evidence>
<evidence type="ECO:0000256" key="2">
    <source>
        <dbReference type="SAM" id="Phobius"/>
    </source>
</evidence>
<reference evidence="3" key="2">
    <citation type="submission" date="2023-05" db="EMBL/GenBank/DDBJ databases">
        <authorList>
            <consortium name="Lawrence Berkeley National Laboratory"/>
            <person name="Steindorff A."/>
            <person name="Hensen N."/>
            <person name="Bonometti L."/>
            <person name="Westerberg I."/>
            <person name="Brannstrom I.O."/>
            <person name="Guillou S."/>
            <person name="Cros-Aarteil S."/>
            <person name="Calhoun S."/>
            <person name="Haridas S."/>
            <person name="Kuo A."/>
            <person name="Mondo S."/>
            <person name="Pangilinan J."/>
            <person name="Riley R."/>
            <person name="Labutti K."/>
            <person name="Andreopoulos B."/>
            <person name="Lipzen A."/>
            <person name="Chen C."/>
            <person name="Yanf M."/>
            <person name="Daum C."/>
            <person name="Ng V."/>
            <person name="Clum A."/>
            <person name="Ohm R."/>
            <person name="Martin F."/>
            <person name="Silar P."/>
            <person name="Natvig D."/>
            <person name="Lalanne C."/>
            <person name="Gautier V."/>
            <person name="Ament-Velasquez S.L."/>
            <person name="Kruys A."/>
            <person name="Hutchinson M.I."/>
            <person name="Powell A.J."/>
            <person name="Barry K."/>
            <person name="Miller A.N."/>
            <person name="Grigoriev I.V."/>
            <person name="Debuchy R."/>
            <person name="Gladieux P."/>
            <person name="Thoren M.H."/>
            <person name="Johannesson H."/>
        </authorList>
    </citation>
    <scope>NUCLEOTIDE SEQUENCE</scope>
    <source>
        <strain evidence="3">PSN293</strain>
    </source>
</reference>
<organism evidence="3 4">
    <name type="scientific">Rhypophila decipiens</name>
    <dbReference type="NCBI Taxonomy" id="261697"/>
    <lineage>
        <taxon>Eukaryota</taxon>
        <taxon>Fungi</taxon>
        <taxon>Dikarya</taxon>
        <taxon>Ascomycota</taxon>
        <taxon>Pezizomycotina</taxon>
        <taxon>Sordariomycetes</taxon>
        <taxon>Sordariomycetidae</taxon>
        <taxon>Sordariales</taxon>
        <taxon>Naviculisporaceae</taxon>
        <taxon>Rhypophila</taxon>
    </lineage>
</organism>
<feature type="region of interest" description="Disordered" evidence="1">
    <location>
        <begin position="173"/>
        <end position="225"/>
    </location>
</feature>
<keyword evidence="2" id="KW-0812">Transmembrane</keyword>
<reference evidence="3" key="1">
    <citation type="journal article" date="2023" name="Mol. Phylogenet. Evol.">
        <title>Genome-scale phylogeny and comparative genomics of the fungal order Sordariales.</title>
        <authorList>
            <person name="Hensen N."/>
            <person name="Bonometti L."/>
            <person name="Westerberg I."/>
            <person name="Brannstrom I.O."/>
            <person name="Guillou S."/>
            <person name="Cros-Aarteil S."/>
            <person name="Calhoun S."/>
            <person name="Haridas S."/>
            <person name="Kuo A."/>
            <person name="Mondo S."/>
            <person name="Pangilinan J."/>
            <person name="Riley R."/>
            <person name="LaButti K."/>
            <person name="Andreopoulos B."/>
            <person name="Lipzen A."/>
            <person name="Chen C."/>
            <person name="Yan M."/>
            <person name="Daum C."/>
            <person name="Ng V."/>
            <person name="Clum A."/>
            <person name="Steindorff A."/>
            <person name="Ohm R.A."/>
            <person name="Martin F."/>
            <person name="Silar P."/>
            <person name="Natvig D.O."/>
            <person name="Lalanne C."/>
            <person name="Gautier V."/>
            <person name="Ament-Velasquez S.L."/>
            <person name="Kruys A."/>
            <person name="Hutchinson M.I."/>
            <person name="Powell A.J."/>
            <person name="Barry K."/>
            <person name="Miller A.N."/>
            <person name="Grigoriev I.V."/>
            <person name="Debuchy R."/>
            <person name="Gladieux P."/>
            <person name="Hiltunen Thoren M."/>
            <person name="Johannesson H."/>
        </authorList>
    </citation>
    <scope>NUCLEOTIDE SEQUENCE</scope>
    <source>
        <strain evidence="3">PSN293</strain>
    </source>
</reference>
<gene>
    <name evidence="3" type="ORF">QBC37DRAFT_460026</name>
</gene>
<evidence type="ECO:0000313" key="3">
    <source>
        <dbReference type="EMBL" id="KAK4215034.1"/>
    </source>
</evidence>
<evidence type="ECO:0000313" key="4">
    <source>
        <dbReference type="Proteomes" id="UP001301769"/>
    </source>
</evidence>
<dbReference type="Proteomes" id="UP001301769">
    <property type="component" value="Unassembled WGS sequence"/>
</dbReference>
<feature type="region of interest" description="Disordered" evidence="1">
    <location>
        <begin position="243"/>
        <end position="286"/>
    </location>
</feature>
<sequence length="394" mass="42154">MFSDDRFITTMSRSPQAGSPAPLPSLPSTPRSAAPLAFSSLPEIDTRADRVNLEARVSYPGLELSRVYTTWKERERARDSVSCWSRFGVLIILAIGIVITAIVCAIVAGVLLKPGPSPAAGTNEYFWMFVNPNLKHAFRTGTAISVETLVTSVSGHLTTIQFTHTGSFTGNIRPTDVVPSSLSHTKSQTSTKTSSSSSDKVTTVLMSRPTRSSRSSKSTTLAFNTNLTKGPSSLISVTTSTVTVPGVSTTSQPERPVADPPVMSETGTNMESPSPGPQPTTDPKATPQFPVWFGDAEGSNFKRKIAFVETGAPDSACQYTTITDLDINPCGFPVLLADGLEYVWNGCGGASWVDWRNPASGVAKFETLSTSCLFTPQTWKCGDSTIKLGFRCAF</sequence>